<dbReference type="PANTHER" id="PTHR37310">
    <property type="entry name" value="CYTOPLASMIC PROTEIN-RELATED"/>
    <property type="match status" value="1"/>
</dbReference>
<dbReference type="OrthoDB" id="5396211at2"/>
<name>A0A2K1QD37_9GAMM</name>
<evidence type="ECO:0000313" key="2">
    <source>
        <dbReference type="Proteomes" id="UP000236345"/>
    </source>
</evidence>
<proteinExistence type="predicted"/>
<accession>A0A2K1QD37</accession>
<dbReference type="EMBL" id="NWUO01000002">
    <property type="protein sequence ID" value="PNS12944.1"/>
    <property type="molecule type" value="Genomic_DNA"/>
</dbReference>
<dbReference type="Pfam" id="PF03860">
    <property type="entry name" value="Csp"/>
    <property type="match status" value="1"/>
</dbReference>
<organism evidence="1 2">
    <name type="scientific">Mixta theicola</name>
    <dbReference type="NCBI Taxonomy" id="1458355"/>
    <lineage>
        <taxon>Bacteria</taxon>
        <taxon>Pseudomonadati</taxon>
        <taxon>Pseudomonadota</taxon>
        <taxon>Gammaproteobacteria</taxon>
        <taxon>Enterobacterales</taxon>
        <taxon>Erwiniaceae</taxon>
        <taxon>Mixta</taxon>
    </lineage>
</organism>
<sequence>MIEQYRNCIEACYLCAAACDNCAASCLQEENLEMMRDCIRLDIQCANICRLAAQFMALNSESAKKLCAVCAEICQQCGDECGKHQHDHCQDCSKACHRCAEECRKMAA</sequence>
<dbReference type="AlphaFoldDB" id="A0A2K1QD37"/>
<dbReference type="RefSeq" id="WP_103058412.1">
    <property type="nucleotide sequence ID" value="NZ_BSOF01000026.1"/>
</dbReference>
<protein>
    <submittedName>
        <fullName evidence="1">Four-helix bundle copper-binding protein</fullName>
    </submittedName>
</protein>
<comment type="caution">
    <text evidence="1">The sequence shown here is derived from an EMBL/GenBank/DDBJ whole genome shotgun (WGS) entry which is preliminary data.</text>
</comment>
<dbReference type="PANTHER" id="PTHR37310:SF1">
    <property type="entry name" value="CYTOPLASMIC PROTEIN"/>
    <property type="match status" value="1"/>
</dbReference>
<evidence type="ECO:0000313" key="1">
    <source>
        <dbReference type="EMBL" id="PNS12944.1"/>
    </source>
</evidence>
<dbReference type="Proteomes" id="UP000236345">
    <property type="component" value="Unassembled WGS sequence"/>
</dbReference>
<dbReference type="InterPro" id="IPR005560">
    <property type="entry name" value="Csp_YhjQ"/>
</dbReference>
<reference evidence="2" key="1">
    <citation type="submission" date="2017-09" db="EMBL/GenBank/DDBJ databases">
        <authorList>
            <person name="Palmer M."/>
            <person name="Steenkamp E.T."/>
            <person name="Coetzee M.P."/>
            <person name="Avontuur J.R."/>
            <person name="Van Zyl E."/>
            <person name="Chan W.-Y."/>
            <person name="Blom J."/>
            <person name="Venter S.N."/>
        </authorList>
    </citation>
    <scope>NUCLEOTIDE SEQUENCE [LARGE SCALE GENOMIC DNA]</scope>
    <source>
        <strain evidence="2">QC88-366</strain>
    </source>
</reference>
<gene>
    <name evidence="1" type="ORF">COO59_03235</name>
</gene>
<dbReference type="CDD" id="cd08026">
    <property type="entry name" value="DUF326"/>
    <property type="match status" value="1"/>
</dbReference>
<dbReference type="Gene3D" id="1.20.1270.360">
    <property type="match status" value="1"/>
</dbReference>
<keyword evidence="2" id="KW-1185">Reference proteome</keyword>
<dbReference type="InterPro" id="IPR044543">
    <property type="entry name" value="YHJQ-like"/>
</dbReference>